<evidence type="ECO:0000256" key="3">
    <source>
        <dbReference type="SAM" id="MobiDB-lite"/>
    </source>
</evidence>
<dbReference type="InterPro" id="IPR013507">
    <property type="entry name" value="DNA_mismatch_S5_2-like"/>
</dbReference>
<evidence type="ECO:0000256" key="2">
    <source>
        <dbReference type="ARBA" id="ARBA00022763"/>
    </source>
</evidence>
<dbReference type="GO" id="GO:0030983">
    <property type="term" value="F:mismatched DNA binding"/>
    <property type="evidence" value="ECO:0007669"/>
    <property type="project" value="InterPro"/>
</dbReference>
<feature type="region of interest" description="Disordered" evidence="3">
    <location>
        <begin position="201"/>
        <end position="221"/>
    </location>
</feature>
<feature type="domain" description="DNA mismatch repair protein S5" evidence="4">
    <location>
        <begin position="131"/>
        <end position="270"/>
    </location>
</feature>
<dbReference type="SMART" id="SM01340">
    <property type="entry name" value="DNA_mis_repair"/>
    <property type="match status" value="1"/>
</dbReference>
<evidence type="ECO:0000259" key="4">
    <source>
        <dbReference type="SMART" id="SM01340"/>
    </source>
</evidence>
<evidence type="ECO:0000256" key="1">
    <source>
        <dbReference type="ARBA" id="ARBA00006082"/>
    </source>
</evidence>
<dbReference type="GO" id="GO:0006298">
    <property type="term" value="P:mismatch repair"/>
    <property type="evidence" value="ECO:0007669"/>
    <property type="project" value="InterPro"/>
</dbReference>
<dbReference type="InterPro" id="IPR014721">
    <property type="entry name" value="Ribsml_uS5_D2-typ_fold_subgr"/>
</dbReference>
<dbReference type="SUPFAM" id="SSF54211">
    <property type="entry name" value="Ribosomal protein S5 domain 2-like"/>
    <property type="match status" value="1"/>
</dbReference>
<reference evidence="5 6" key="1">
    <citation type="submission" date="2024-01" db="EMBL/GenBank/DDBJ databases">
        <title>A draft genome for a cacao thread blight-causing isolate of Paramarasmius palmivorus.</title>
        <authorList>
            <person name="Baruah I.K."/>
            <person name="Bukari Y."/>
            <person name="Amoako-Attah I."/>
            <person name="Meinhardt L.W."/>
            <person name="Bailey B.A."/>
            <person name="Cohen S.P."/>
        </authorList>
    </citation>
    <scope>NUCLEOTIDE SEQUENCE [LARGE SCALE GENOMIC DNA]</scope>
    <source>
        <strain evidence="5 6">GH-12</strain>
    </source>
</reference>
<comment type="caution">
    <text evidence="5">The sequence shown here is derived from an EMBL/GenBank/DDBJ whole genome shotgun (WGS) entry which is preliminary data.</text>
</comment>
<dbReference type="GO" id="GO:0140664">
    <property type="term" value="F:ATP-dependent DNA damage sensor activity"/>
    <property type="evidence" value="ECO:0007669"/>
    <property type="project" value="InterPro"/>
</dbReference>
<dbReference type="Proteomes" id="UP001383192">
    <property type="component" value="Unassembled WGS sequence"/>
</dbReference>
<comment type="similarity">
    <text evidence="1">Belongs to the DNA mismatch repair MutL/HexB family.</text>
</comment>
<dbReference type="InterPro" id="IPR042120">
    <property type="entry name" value="MutL_C_dimsub"/>
</dbReference>
<dbReference type="AlphaFoldDB" id="A0AAW0EB97"/>
<dbReference type="Pfam" id="PF01119">
    <property type="entry name" value="DNA_mis_repair"/>
    <property type="match status" value="1"/>
</dbReference>
<protein>
    <submittedName>
        <fullName evidence="5">DNA mismatch repair protein</fullName>
    </submittedName>
</protein>
<gene>
    <name evidence="5" type="primary">MLH3</name>
    <name evidence="5" type="ORF">VNI00_001134</name>
</gene>
<dbReference type="PANTHER" id="PTHR10073:SF47">
    <property type="entry name" value="DNA MISMATCH REPAIR PROTEIN MLH3"/>
    <property type="match status" value="1"/>
</dbReference>
<keyword evidence="2" id="KW-0227">DNA damage</keyword>
<feature type="region of interest" description="Disordered" evidence="3">
    <location>
        <begin position="367"/>
        <end position="403"/>
    </location>
</feature>
<dbReference type="EMBL" id="JAYKXP010000003">
    <property type="protein sequence ID" value="KAK7060369.1"/>
    <property type="molecule type" value="Genomic_DNA"/>
</dbReference>
<proteinExistence type="inferred from homology"/>
<evidence type="ECO:0000313" key="5">
    <source>
        <dbReference type="EMBL" id="KAK7060369.1"/>
    </source>
</evidence>
<dbReference type="PANTHER" id="PTHR10073">
    <property type="entry name" value="DNA MISMATCH REPAIR PROTEIN MLH, PMS, MUTL"/>
    <property type="match status" value="1"/>
</dbReference>
<dbReference type="InterPro" id="IPR020568">
    <property type="entry name" value="Ribosomal_Su5_D2-typ_SF"/>
</dbReference>
<dbReference type="GO" id="GO:0005524">
    <property type="term" value="F:ATP binding"/>
    <property type="evidence" value="ECO:0007669"/>
    <property type="project" value="InterPro"/>
</dbReference>
<accession>A0AAW0EB97</accession>
<dbReference type="SUPFAM" id="SSF55874">
    <property type="entry name" value="ATPase domain of HSP90 chaperone/DNA topoisomerase II/histidine kinase"/>
    <property type="match status" value="1"/>
</dbReference>
<dbReference type="Gene3D" id="3.30.565.10">
    <property type="entry name" value="Histidine kinase-like ATPase, C-terminal domain"/>
    <property type="match status" value="1"/>
</dbReference>
<sequence>MEEHLNFRNTALASAADLGCLEICSRTSKSRETWSIIYKNGETLYSGAAVRWKRASHGTTVCVRDAFYNLPVRRLSHPTQSRASELIHKEMELYALVFPDVSFTLHSVSDSGTFKENTFRIPKSDSTLSTFLHLYGTALCQLVDEINVTHEDITIQGFISLNGAFSKSHQFLYINRHPVEEGELQHIIESQFMSSTFTKHAYEESGETSARPSTRRSPRKVEKKPVYVLNLTIPPDKIDNLLEPAKGAVHLGEKDAVYSLLSSTIEAFLVRHGFASQHRHPENDCSQSPRKRRKLDLLNDSGYAEDVSEVIPAYDIRVEKLDPVHLYVGDAAKQVPLAVDQDEILWTDHTTGQTFLVDRRTGNSRRQDDHLVFSNPDYESGPDRRERRTLLRPGSTASSGKAETPEWIRKALEANDTYKLGEKKIVSLNLDMNMFGHNDYAGNASATRRCHFGQDHPQSNIFSSESEAIQHRFARDDIKDAVVISQVDRKFVACVFSDGELQGTGTESKDGISKNGRILVLIDQHAADERIRVELFLKDLCLGFLRNTSSGRVEENAIELRHLTPPRLILLTRMEVRRLTSSQEIRDTLWSWGLCFAGSPQIADLDHGEPESSVDGDNSGSYVQIAVQSIPEVVADKVLSGLILLPPYIRVEFLECLSSFWARNCVIWSKAS</sequence>
<dbReference type="GO" id="GO:0032300">
    <property type="term" value="C:mismatch repair complex"/>
    <property type="evidence" value="ECO:0007669"/>
    <property type="project" value="InterPro"/>
</dbReference>
<dbReference type="InterPro" id="IPR038973">
    <property type="entry name" value="MutL/Mlh/Pms-like"/>
</dbReference>
<dbReference type="Gene3D" id="3.30.230.10">
    <property type="match status" value="1"/>
</dbReference>
<keyword evidence="6" id="KW-1185">Reference proteome</keyword>
<evidence type="ECO:0000313" key="6">
    <source>
        <dbReference type="Proteomes" id="UP001383192"/>
    </source>
</evidence>
<organism evidence="5 6">
    <name type="scientific">Paramarasmius palmivorus</name>
    <dbReference type="NCBI Taxonomy" id="297713"/>
    <lineage>
        <taxon>Eukaryota</taxon>
        <taxon>Fungi</taxon>
        <taxon>Dikarya</taxon>
        <taxon>Basidiomycota</taxon>
        <taxon>Agaricomycotina</taxon>
        <taxon>Agaricomycetes</taxon>
        <taxon>Agaricomycetidae</taxon>
        <taxon>Agaricales</taxon>
        <taxon>Marasmiineae</taxon>
        <taxon>Marasmiaceae</taxon>
        <taxon>Paramarasmius</taxon>
    </lineage>
</organism>
<name>A0AAW0EB97_9AGAR</name>
<dbReference type="InterPro" id="IPR036890">
    <property type="entry name" value="HATPase_C_sf"/>
</dbReference>
<dbReference type="GO" id="GO:0016887">
    <property type="term" value="F:ATP hydrolysis activity"/>
    <property type="evidence" value="ECO:0007669"/>
    <property type="project" value="InterPro"/>
</dbReference>
<dbReference type="Gene3D" id="3.30.1540.20">
    <property type="entry name" value="MutL, C-terminal domain, dimerisation subdomain"/>
    <property type="match status" value="1"/>
</dbReference>
<dbReference type="GO" id="GO:0061982">
    <property type="term" value="P:meiosis I cell cycle process"/>
    <property type="evidence" value="ECO:0007669"/>
    <property type="project" value="UniProtKB-ARBA"/>
</dbReference>